<dbReference type="AlphaFoldDB" id="A0A6M0SYX2"/>
<accession>A0A6M0SYX2</accession>
<evidence type="ECO:0000313" key="2">
    <source>
        <dbReference type="EMBL" id="NFA60696.1"/>
    </source>
</evidence>
<keyword evidence="1" id="KW-0812">Transmembrane</keyword>
<sequence>MNKYKDLFLCLILFILGISIWIYKMIITSDIPVNISFKQFILLSITIFLYALIQYFHINKFKSNLYLFNLSFLIILSLLWIGNLTTALKYNYNKYDTIIDIMASILSIIIIFINLNSIFNHHGNRI</sequence>
<name>A0A6M0SYX2_CLOBO</name>
<gene>
    <name evidence="2" type="ORF">EXM42_09935</name>
</gene>
<dbReference type="Proteomes" id="UP000473089">
    <property type="component" value="Unassembled WGS sequence"/>
</dbReference>
<evidence type="ECO:0000256" key="1">
    <source>
        <dbReference type="SAM" id="Phobius"/>
    </source>
</evidence>
<reference evidence="2 3" key="1">
    <citation type="submission" date="2019-02" db="EMBL/GenBank/DDBJ databases">
        <title>Genome sequencing of Clostridium botulinum clinical isolates.</title>
        <authorList>
            <person name="Brunt J."/>
            <person name="Van Vliet A.H.M."/>
            <person name="Stringer S.C."/>
            <person name="Grant K.A."/>
            <person name="Carter A.C."/>
            <person name="Peck M.W."/>
        </authorList>
    </citation>
    <scope>NUCLEOTIDE SEQUENCE [LARGE SCALE GENOMIC DNA]</scope>
    <source>
        <strain evidence="2 3">R1125/03</strain>
    </source>
</reference>
<keyword evidence="1" id="KW-0472">Membrane</keyword>
<feature type="transmembrane region" description="Helical" evidence="1">
    <location>
        <begin position="7"/>
        <end position="23"/>
    </location>
</feature>
<feature type="transmembrane region" description="Helical" evidence="1">
    <location>
        <begin position="35"/>
        <end position="53"/>
    </location>
</feature>
<organism evidence="2 3">
    <name type="scientific">Clostridium botulinum</name>
    <dbReference type="NCBI Taxonomy" id="1491"/>
    <lineage>
        <taxon>Bacteria</taxon>
        <taxon>Bacillati</taxon>
        <taxon>Bacillota</taxon>
        <taxon>Clostridia</taxon>
        <taxon>Eubacteriales</taxon>
        <taxon>Clostridiaceae</taxon>
        <taxon>Clostridium</taxon>
    </lineage>
</organism>
<protein>
    <submittedName>
        <fullName evidence="2">Uncharacterized protein</fullName>
    </submittedName>
</protein>
<evidence type="ECO:0000313" key="3">
    <source>
        <dbReference type="Proteomes" id="UP000473089"/>
    </source>
</evidence>
<feature type="transmembrane region" description="Helical" evidence="1">
    <location>
        <begin position="101"/>
        <end position="119"/>
    </location>
</feature>
<dbReference type="EMBL" id="SGJP01000018">
    <property type="protein sequence ID" value="NFA60696.1"/>
    <property type="molecule type" value="Genomic_DNA"/>
</dbReference>
<feature type="transmembrane region" description="Helical" evidence="1">
    <location>
        <begin position="65"/>
        <end position="81"/>
    </location>
</feature>
<comment type="caution">
    <text evidence="2">The sequence shown here is derived from an EMBL/GenBank/DDBJ whole genome shotgun (WGS) entry which is preliminary data.</text>
</comment>
<keyword evidence="1" id="KW-1133">Transmembrane helix</keyword>
<proteinExistence type="predicted"/>